<name>A0A8S5VGP6_9CAUD</name>
<evidence type="ECO:0000313" key="1">
    <source>
        <dbReference type="EMBL" id="DAG05884.1"/>
    </source>
</evidence>
<sequence>MKVIWTLLTKFQGAFTCNPLDFTSLELEYLAEFQDEFIKSQQELLDKNNKALDEQVGKNKEITNKQVKSVDRFTNYLSKIDLSGKPAEYVSPLKKKD</sequence>
<reference evidence="1" key="1">
    <citation type="journal article" date="2021" name="Proc. Natl. Acad. Sci. U.S.A.">
        <title>A Catalog of Tens of Thousands of Viruses from Human Metagenomes Reveals Hidden Associations with Chronic Diseases.</title>
        <authorList>
            <person name="Tisza M.J."/>
            <person name="Buck C.B."/>
        </authorList>
    </citation>
    <scope>NUCLEOTIDE SEQUENCE</scope>
    <source>
        <strain evidence="1">CtkfK18</strain>
    </source>
</reference>
<proteinExistence type="predicted"/>
<protein>
    <submittedName>
        <fullName evidence="1">Uncharacterized protein</fullName>
    </submittedName>
</protein>
<organism evidence="1">
    <name type="scientific">Myoviridae sp. ctkfK18</name>
    <dbReference type="NCBI Taxonomy" id="2825165"/>
    <lineage>
        <taxon>Viruses</taxon>
        <taxon>Duplodnaviria</taxon>
        <taxon>Heunggongvirae</taxon>
        <taxon>Uroviricota</taxon>
        <taxon>Caudoviricetes</taxon>
    </lineage>
</organism>
<dbReference type="EMBL" id="BK016265">
    <property type="protein sequence ID" value="DAG05884.1"/>
    <property type="molecule type" value="Genomic_DNA"/>
</dbReference>
<accession>A0A8S5VGP6</accession>